<dbReference type="RefSeq" id="WP_092462159.1">
    <property type="nucleotide sequence ID" value="NZ_BJEE01000001.1"/>
</dbReference>
<dbReference type="Gene3D" id="1.10.10.10">
    <property type="entry name" value="Winged helix-like DNA-binding domain superfamily/Winged helix DNA-binding domain"/>
    <property type="match status" value="1"/>
</dbReference>
<dbReference type="Proteomes" id="UP000199268">
    <property type="component" value="Unassembled WGS sequence"/>
</dbReference>
<name>A0A1C4A8S4_9LACO</name>
<dbReference type="STRING" id="1505725.GA0061074_10471"/>
<dbReference type="PRINTS" id="PR00035">
    <property type="entry name" value="HTHGNTR"/>
</dbReference>
<evidence type="ECO:0000256" key="3">
    <source>
        <dbReference type="ARBA" id="ARBA00023125"/>
    </source>
</evidence>
<keyword evidence="2" id="KW-0805">Transcription regulation</keyword>
<dbReference type="GO" id="GO:0045892">
    <property type="term" value="P:negative regulation of DNA-templated transcription"/>
    <property type="evidence" value="ECO:0007669"/>
    <property type="project" value="TreeGrafter"/>
</dbReference>
<evidence type="ECO:0000259" key="5">
    <source>
        <dbReference type="PROSITE" id="PS50949"/>
    </source>
</evidence>
<sequence>MAKYLEIAHQLSERINNKEYLAGQSLPDQKNLATEFKTSRMTIQKAIDVLNFEGLTYSVQGSGTYVKKNADLISDFKVRSDQYVGLTQLFGKNHKITSHIIEFYISNPNEAEQQALKINRNQAVYKITRLRYIDNDSHALEYTTMPTNVIPDITEEILKNSIYNYIRNDLNLSIGAAYRTISAEKPNDLDQKHLNCKISDPILQIQQTVYLDDGKPFEYSYTRQRFDKGKFVILEPTHPNV</sequence>
<dbReference type="PANTHER" id="PTHR44846:SF5">
    <property type="entry name" value="HTH-TYPE TRANSCRIPTIONAL REGULATOR GMUR"/>
    <property type="match status" value="1"/>
</dbReference>
<evidence type="ECO:0000313" key="6">
    <source>
        <dbReference type="EMBL" id="SCB90850.1"/>
    </source>
</evidence>
<reference evidence="7" key="1">
    <citation type="submission" date="2016-08" db="EMBL/GenBank/DDBJ databases">
        <authorList>
            <person name="Varghese N."/>
            <person name="Submissions Spin"/>
        </authorList>
    </citation>
    <scope>NUCLEOTIDE SEQUENCE [LARGE SCALE GENOMIC DNA]</scope>
    <source>
        <strain evidence="7">R-53094</strain>
    </source>
</reference>
<feature type="domain" description="HTH gntR-type" evidence="5">
    <location>
        <begin position="1"/>
        <end position="69"/>
    </location>
</feature>
<dbReference type="InterPro" id="IPR011663">
    <property type="entry name" value="UTRA"/>
</dbReference>
<dbReference type="OrthoDB" id="9815017at2"/>
<evidence type="ECO:0000256" key="2">
    <source>
        <dbReference type="ARBA" id="ARBA00023015"/>
    </source>
</evidence>
<dbReference type="AlphaFoldDB" id="A0A1C4A8S4"/>
<dbReference type="InterPro" id="IPR036388">
    <property type="entry name" value="WH-like_DNA-bd_sf"/>
</dbReference>
<accession>A0A1C4A8S4</accession>
<gene>
    <name evidence="6" type="ORF">GA0061074_10471</name>
</gene>
<organism evidence="6 7">
    <name type="scientific">Weissella bombi</name>
    <dbReference type="NCBI Taxonomy" id="1505725"/>
    <lineage>
        <taxon>Bacteria</taxon>
        <taxon>Bacillati</taxon>
        <taxon>Bacillota</taxon>
        <taxon>Bacilli</taxon>
        <taxon>Lactobacillales</taxon>
        <taxon>Lactobacillaceae</taxon>
        <taxon>Weissella</taxon>
    </lineage>
</organism>
<dbReference type="Gene3D" id="3.40.1410.10">
    <property type="entry name" value="Chorismate lyase-like"/>
    <property type="match status" value="1"/>
</dbReference>
<evidence type="ECO:0000313" key="7">
    <source>
        <dbReference type="Proteomes" id="UP000199268"/>
    </source>
</evidence>
<dbReference type="GO" id="GO:0003677">
    <property type="term" value="F:DNA binding"/>
    <property type="evidence" value="ECO:0007669"/>
    <property type="project" value="UniProtKB-KW"/>
</dbReference>
<evidence type="ECO:0000256" key="4">
    <source>
        <dbReference type="ARBA" id="ARBA00023163"/>
    </source>
</evidence>
<dbReference type="FunFam" id="3.40.1410.10:FF:000008">
    <property type="entry name" value="Transcriptional regulator, GntR family"/>
    <property type="match status" value="1"/>
</dbReference>
<dbReference type="CDD" id="cd07377">
    <property type="entry name" value="WHTH_GntR"/>
    <property type="match status" value="1"/>
</dbReference>
<dbReference type="InterPro" id="IPR000524">
    <property type="entry name" value="Tscrpt_reg_HTH_GntR"/>
</dbReference>
<protein>
    <submittedName>
        <fullName evidence="6">GntR family transcriptional regulator</fullName>
    </submittedName>
</protein>
<keyword evidence="1" id="KW-0678">Repressor</keyword>
<dbReference type="SMART" id="SM00345">
    <property type="entry name" value="HTH_GNTR"/>
    <property type="match status" value="1"/>
</dbReference>
<evidence type="ECO:0000256" key="1">
    <source>
        <dbReference type="ARBA" id="ARBA00022491"/>
    </source>
</evidence>
<dbReference type="SMART" id="SM00866">
    <property type="entry name" value="UTRA"/>
    <property type="match status" value="1"/>
</dbReference>
<keyword evidence="7" id="KW-1185">Reference proteome</keyword>
<dbReference type="GO" id="GO:0003700">
    <property type="term" value="F:DNA-binding transcription factor activity"/>
    <property type="evidence" value="ECO:0007669"/>
    <property type="project" value="InterPro"/>
</dbReference>
<dbReference type="PANTHER" id="PTHR44846">
    <property type="entry name" value="MANNOSYL-D-GLYCERATE TRANSPORT/METABOLISM SYSTEM REPRESSOR MNGR-RELATED"/>
    <property type="match status" value="1"/>
</dbReference>
<dbReference type="PROSITE" id="PS50949">
    <property type="entry name" value="HTH_GNTR"/>
    <property type="match status" value="1"/>
</dbReference>
<dbReference type="Pfam" id="PF00392">
    <property type="entry name" value="GntR"/>
    <property type="match status" value="1"/>
</dbReference>
<dbReference type="InterPro" id="IPR028978">
    <property type="entry name" value="Chorismate_lyase_/UTRA_dom_sf"/>
</dbReference>
<dbReference type="InterPro" id="IPR036390">
    <property type="entry name" value="WH_DNA-bd_sf"/>
</dbReference>
<keyword evidence="3" id="KW-0238">DNA-binding</keyword>
<dbReference type="SUPFAM" id="SSF46785">
    <property type="entry name" value="Winged helix' DNA-binding domain"/>
    <property type="match status" value="1"/>
</dbReference>
<dbReference type="SUPFAM" id="SSF64288">
    <property type="entry name" value="Chorismate lyase-like"/>
    <property type="match status" value="1"/>
</dbReference>
<keyword evidence="4" id="KW-0804">Transcription</keyword>
<dbReference type="Pfam" id="PF07702">
    <property type="entry name" value="UTRA"/>
    <property type="match status" value="1"/>
</dbReference>
<proteinExistence type="predicted"/>
<dbReference type="InterPro" id="IPR050679">
    <property type="entry name" value="Bact_HTH_transcr_reg"/>
</dbReference>
<dbReference type="EMBL" id="FMAO01000004">
    <property type="protein sequence ID" value="SCB90850.1"/>
    <property type="molecule type" value="Genomic_DNA"/>
</dbReference>